<proteinExistence type="predicted"/>
<dbReference type="EMBL" id="CP158165">
    <property type="protein sequence ID" value="XBV28140.1"/>
    <property type="molecule type" value="Genomic_DNA"/>
</dbReference>
<keyword evidence="1" id="KW-0472">Membrane</keyword>
<dbReference type="PANTHER" id="PTHR14969">
    <property type="entry name" value="SPHINGOSINE-1-PHOSPHATE PHOSPHOHYDROLASE"/>
    <property type="match status" value="1"/>
</dbReference>
<keyword evidence="1" id="KW-1133">Transmembrane helix</keyword>
<gene>
    <name evidence="3" type="ORF">ABN611_17295</name>
</gene>
<dbReference type="InterPro" id="IPR000326">
    <property type="entry name" value="PAP2/HPO"/>
</dbReference>
<accession>A0AAU7TNW2</accession>
<sequence>MAPDRGLTAAELVSDLTELEVLAVVAAVALAVLLVLRRWYDAVFLVVAVGVVWAVNPLLKQLIARPRPVGAPADVSEYSFPSGHAANTAALAGALVLIVGHRLLSVLLGLVVLLLVGWSQLTLERHYLTDLLAGWFWALLWVGVVRYVTKGGPK</sequence>
<dbReference type="AlphaFoldDB" id="A0AAU7TNW2"/>
<feature type="domain" description="Phosphatidic acid phosphatase type 2/haloperoxidase" evidence="2">
    <location>
        <begin position="39"/>
        <end position="146"/>
    </location>
</feature>
<evidence type="ECO:0000259" key="2">
    <source>
        <dbReference type="SMART" id="SM00014"/>
    </source>
</evidence>
<dbReference type="SUPFAM" id="SSF48317">
    <property type="entry name" value="Acid phosphatase/Vanadium-dependent haloperoxidase"/>
    <property type="match status" value="1"/>
</dbReference>
<evidence type="ECO:0000313" key="3">
    <source>
        <dbReference type="EMBL" id="XBV28140.1"/>
    </source>
</evidence>
<dbReference type="Pfam" id="PF01569">
    <property type="entry name" value="PAP2"/>
    <property type="match status" value="1"/>
</dbReference>
<protein>
    <submittedName>
        <fullName evidence="3">Phosphatase PAP2 family protein</fullName>
    </submittedName>
</protein>
<dbReference type="InterPro" id="IPR036938">
    <property type="entry name" value="PAP2/HPO_sf"/>
</dbReference>
<name>A0AAU7TNW2_9ACTN</name>
<reference evidence="3" key="1">
    <citation type="submission" date="2024-06" db="EMBL/GenBank/DDBJ databases">
        <title>Kribbella sp. strain HUAS MG21 genome sequences.</title>
        <authorList>
            <person name="Mo P."/>
        </authorList>
    </citation>
    <scope>NUCLEOTIDE SEQUENCE</scope>
    <source>
        <strain evidence="3">HUAS MG21</strain>
    </source>
</reference>
<feature type="transmembrane region" description="Helical" evidence="1">
    <location>
        <begin position="12"/>
        <end position="36"/>
    </location>
</feature>
<dbReference type="RefSeq" id="WP_350280911.1">
    <property type="nucleotide sequence ID" value="NZ_CP158165.1"/>
</dbReference>
<feature type="transmembrane region" description="Helical" evidence="1">
    <location>
        <begin position="127"/>
        <end position="148"/>
    </location>
</feature>
<evidence type="ECO:0000256" key="1">
    <source>
        <dbReference type="SAM" id="Phobius"/>
    </source>
</evidence>
<organism evidence="3">
    <name type="scientific">Kribbella sp. HUAS MG21</name>
    <dbReference type="NCBI Taxonomy" id="3160966"/>
    <lineage>
        <taxon>Bacteria</taxon>
        <taxon>Bacillati</taxon>
        <taxon>Actinomycetota</taxon>
        <taxon>Actinomycetes</taxon>
        <taxon>Propionibacteriales</taxon>
        <taxon>Kribbellaceae</taxon>
        <taxon>Kribbella</taxon>
    </lineage>
</organism>
<feature type="transmembrane region" description="Helical" evidence="1">
    <location>
        <begin position="42"/>
        <end position="59"/>
    </location>
</feature>
<dbReference type="Gene3D" id="1.20.144.10">
    <property type="entry name" value="Phosphatidic acid phosphatase type 2/haloperoxidase"/>
    <property type="match status" value="1"/>
</dbReference>
<dbReference type="SMART" id="SM00014">
    <property type="entry name" value="acidPPc"/>
    <property type="match status" value="1"/>
</dbReference>
<feature type="transmembrane region" description="Helical" evidence="1">
    <location>
        <begin position="103"/>
        <end position="121"/>
    </location>
</feature>
<dbReference type="PANTHER" id="PTHR14969:SF13">
    <property type="entry name" value="AT30094P"/>
    <property type="match status" value="1"/>
</dbReference>
<keyword evidence="1" id="KW-0812">Transmembrane</keyword>